<accession>A0A1G4KEI3</accession>
<organism evidence="2 3">
    <name type="scientific">Lachancea mirantina</name>
    <dbReference type="NCBI Taxonomy" id="1230905"/>
    <lineage>
        <taxon>Eukaryota</taxon>
        <taxon>Fungi</taxon>
        <taxon>Dikarya</taxon>
        <taxon>Ascomycota</taxon>
        <taxon>Saccharomycotina</taxon>
        <taxon>Saccharomycetes</taxon>
        <taxon>Saccharomycetales</taxon>
        <taxon>Saccharomycetaceae</taxon>
        <taxon>Lachancea</taxon>
    </lineage>
</organism>
<feature type="compositionally biased region" description="Basic and acidic residues" evidence="1">
    <location>
        <begin position="258"/>
        <end position="276"/>
    </location>
</feature>
<dbReference type="SUPFAM" id="SSF103657">
    <property type="entry name" value="BAR/IMD domain-like"/>
    <property type="match status" value="1"/>
</dbReference>
<sequence length="397" mass="44677">MSGYFDGFTINKLSDTLSNAAHKTQDKLNSAIANMQLDDPQARLSLKTRTRYLQETLGAVDDISQLPPQYQLLEKKCDAIEKVCRRILVVTRTFEVEGYDYPPNLSESISDWWSTNREGIFGFIGNKSKGSKDLQNEKEAEAFLPRSFAQALSKAAKDCGQIVSDLEKESRQHSGNDPEEEDEDLISLGKMLDSWAECERSIDEGKEQMDTLMAKEFNSKIKQMLDEDFKKVHALRKKVEESRLKFDTLRYELKVRESQTATTKKEPEAENAEKSLADSSPNKETNSSANAPEVAKDETPQPETSKSETSEPKASKAEVEVPPAEENEEHNLLETLEDEFVSSTTEAVEAMTSVTDSVEVVSLVRLFHNLQLVYHRQCVQDLEASMKTLDELEGAEA</sequence>
<dbReference type="Proteomes" id="UP000191024">
    <property type="component" value="Chromosome H"/>
</dbReference>
<dbReference type="OrthoDB" id="5549748at2759"/>
<dbReference type="AlphaFoldDB" id="A0A1G4KEI3"/>
<dbReference type="InterPro" id="IPR018859">
    <property type="entry name" value="BAR_dom-cont"/>
</dbReference>
<dbReference type="Gene3D" id="1.20.1270.60">
    <property type="entry name" value="Arfaptin homology (AH) domain/BAR domain"/>
    <property type="match status" value="1"/>
</dbReference>
<reference evidence="3" key="1">
    <citation type="submission" date="2016-03" db="EMBL/GenBank/DDBJ databases">
        <authorList>
            <person name="Devillers H."/>
        </authorList>
    </citation>
    <scope>NUCLEOTIDE SEQUENCE [LARGE SCALE GENOMIC DNA]</scope>
</reference>
<feature type="region of interest" description="Disordered" evidence="1">
    <location>
        <begin position="258"/>
        <end position="332"/>
    </location>
</feature>
<feature type="compositionally biased region" description="Basic and acidic residues" evidence="1">
    <location>
        <begin position="294"/>
        <end position="319"/>
    </location>
</feature>
<evidence type="ECO:0000313" key="2">
    <source>
        <dbReference type="EMBL" id="SCV02933.1"/>
    </source>
</evidence>
<proteinExistence type="predicted"/>
<dbReference type="EMBL" id="LT598468">
    <property type="protein sequence ID" value="SCV02933.1"/>
    <property type="molecule type" value="Genomic_DNA"/>
</dbReference>
<evidence type="ECO:0000313" key="3">
    <source>
        <dbReference type="Proteomes" id="UP000191024"/>
    </source>
</evidence>
<gene>
    <name evidence="2" type="ORF">LAMI_0H04148G</name>
</gene>
<dbReference type="Pfam" id="PF10455">
    <property type="entry name" value="BAR_2"/>
    <property type="match status" value="1"/>
</dbReference>
<name>A0A1G4KEI3_9SACH</name>
<feature type="compositionally biased region" description="Polar residues" evidence="1">
    <location>
        <begin position="277"/>
        <end position="290"/>
    </location>
</feature>
<protein>
    <submittedName>
        <fullName evidence="2">LAMI_0H04148g1_1</fullName>
    </submittedName>
</protein>
<dbReference type="InterPro" id="IPR027267">
    <property type="entry name" value="AH/BAR_dom_sf"/>
</dbReference>
<evidence type="ECO:0000256" key="1">
    <source>
        <dbReference type="SAM" id="MobiDB-lite"/>
    </source>
</evidence>
<keyword evidence="3" id="KW-1185">Reference proteome</keyword>